<sequence length="635" mass="65748">MIFNMVIKYINIGVSPNDKTGTPARQAGQIINDNFDYLNNRIATVQNPDMVLKKGDIETNGLNVHVDADAFEWRINLLEFVDNPEYNAVLDSAEDGYYRKDVLLGNDTGGYHIFKGVEDPVSATEPNLFPNGTIKLGVIDIYGATVIGVVVPIDDFEKVVNKATDFTTVNNDLYPTVEAVKMYADNLLVGVINLRGTWDASANLFPISGGSGTSGAIQKGDLWYVSVAGVLAGKSVNVGDSFFALTNVPNQTPANWNVIESNIGYVPANDANVLHAIGNESFSGLKSSTNTTNSQSSGLDLTNNGGAPGSTVFKITNSSTGRGGQVTNSGGGSGFFIINNSNGNGLASVNNGIGNAFTSANNSSGTGFAASNTSTGSGIYSVNDSSGIGIISNGSSGSTGFVFAGQNNGSNTFTLTKTGDVVLNSLTVTTLPPTSVGAYDILTRNNTTGVLEKISSSSFALDSNAVHKTGPEGIGGVKTFSDYIQFSTDVGIASGGASPIIMRSGNHIGIASTTLSGVARLDTKAITGTPKTFAFPNKDGVFAMTSDLPVILTGTATLDFPNTDAGTSQDLTITVAGAAIGDVVSLGVPFASVEPNTVYTAFVSAPNTVTVRFGNLDTSVARNPASGDFKIKVFK</sequence>
<proteinExistence type="predicted"/>
<protein>
    <submittedName>
        <fullName evidence="2">Uncharacterized protein</fullName>
    </submittedName>
</protein>
<accession>A0AAT9GVX8</accession>
<dbReference type="Gene3D" id="6.10.140.2190">
    <property type="match status" value="1"/>
</dbReference>
<dbReference type="AlphaFoldDB" id="A0AAT9GVX8"/>
<evidence type="ECO:0000256" key="1">
    <source>
        <dbReference type="SAM" id="MobiDB-lite"/>
    </source>
</evidence>
<feature type="region of interest" description="Disordered" evidence="1">
    <location>
        <begin position="285"/>
        <end position="305"/>
    </location>
</feature>
<gene>
    <name evidence="2" type="ORF">CFS9_02930</name>
</gene>
<dbReference type="EMBL" id="AP031573">
    <property type="protein sequence ID" value="BFM41652.1"/>
    <property type="molecule type" value="Genomic_DNA"/>
</dbReference>
<feature type="compositionally biased region" description="Low complexity" evidence="1">
    <location>
        <begin position="287"/>
        <end position="297"/>
    </location>
</feature>
<name>A0AAT9GVX8_9FLAO</name>
<evidence type="ECO:0000313" key="2">
    <source>
        <dbReference type="EMBL" id="BFM41652.1"/>
    </source>
</evidence>
<reference evidence="2" key="1">
    <citation type="submission" date="2024-05" db="EMBL/GenBank/DDBJ databases">
        <title>Whole-Genome Sequence of CFS9, a Potential Fish Probiotic Isolated from the Body Surface of Silurus asotus.</title>
        <authorList>
            <person name="Kojima M."/>
            <person name="Tobioka K."/>
            <person name="Yokota K."/>
            <person name="Nakatani H."/>
            <person name="Hori K."/>
            <person name="Tamaru Y."/>
            <person name="Okazaki F."/>
        </authorList>
    </citation>
    <scope>NUCLEOTIDE SEQUENCE</scope>
    <source>
        <strain evidence="2">CFS9</strain>
    </source>
</reference>
<dbReference type="SUPFAM" id="SSF69349">
    <property type="entry name" value="Phage fibre proteins"/>
    <property type="match status" value="1"/>
</dbReference>
<organism evidence="2">
    <name type="scientific">Flavobacterium sp. CFS9</name>
    <dbReference type="NCBI Taxonomy" id="3143118"/>
    <lineage>
        <taxon>Bacteria</taxon>
        <taxon>Pseudomonadati</taxon>
        <taxon>Bacteroidota</taxon>
        <taxon>Flavobacteriia</taxon>
        <taxon>Flavobacteriales</taxon>
        <taxon>Flavobacteriaceae</taxon>
        <taxon>Flavobacterium</taxon>
    </lineage>
</organism>